<evidence type="ECO:0000256" key="8">
    <source>
        <dbReference type="PIRSR" id="PIRSR602401-1"/>
    </source>
</evidence>
<dbReference type="PRINTS" id="PR00385">
    <property type="entry name" value="P450"/>
</dbReference>
<dbReference type="AlphaFoldDB" id="A0A0G4LPZ2"/>
<proteinExistence type="inferred from homology"/>
<evidence type="ECO:0000256" key="3">
    <source>
        <dbReference type="ARBA" id="ARBA00022617"/>
    </source>
</evidence>
<evidence type="ECO:0000256" key="4">
    <source>
        <dbReference type="ARBA" id="ARBA00022723"/>
    </source>
</evidence>
<protein>
    <recommendedName>
        <fullName evidence="13">Isotrichodermin C-15 hydroxylase</fullName>
    </recommendedName>
</protein>
<dbReference type="Pfam" id="PF00067">
    <property type="entry name" value="p450"/>
    <property type="match status" value="1"/>
</dbReference>
<feature type="binding site" description="axial binding residue" evidence="8">
    <location>
        <position position="458"/>
    </location>
    <ligand>
        <name>heme</name>
        <dbReference type="ChEBI" id="CHEBI:30413"/>
    </ligand>
    <ligandPart>
        <name>Fe</name>
        <dbReference type="ChEBI" id="CHEBI:18248"/>
    </ligandPart>
</feature>
<keyword evidence="10" id="KW-0472">Membrane</keyword>
<keyword evidence="10" id="KW-1133">Transmembrane helix</keyword>
<dbReference type="InterPro" id="IPR050121">
    <property type="entry name" value="Cytochrome_P450_monoxygenase"/>
</dbReference>
<comment type="cofactor">
    <cofactor evidence="1 8">
        <name>heme</name>
        <dbReference type="ChEBI" id="CHEBI:30413"/>
    </cofactor>
</comment>
<dbReference type="Proteomes" id="UP000044602">
    <property type="component" value="Unassembled WGS sequence"/>
</dbReference>
<keyword evidence="3 8" id="KW-0349">Heme</keyword>
<evidence type="ECO:0000256" key="5">
    <source>
        <dbReference type="ARBA" id="ARBA00023002"/>
    </source>
</evidence>
<dbReference type="InterPro" id="IPR001128">
    <property type="entry name" value="Cyt_P450"/>
</dbReference>
<dbReference type="PRINTS" id="PR00463">
    <property type="entry name" value="EP450I"/>
</dbReference>
<evidence type="ECO:0000256" key="9">
    <source>
        <dbReference type="RuleBase" id="RU000461"/>
    </source>
</evidence>
<evidence type="ECO:0000256" key="10">
    <source>
        <dbReference type="SAM" id="Phobius"/>
    </source>
</evidence>
<dbReference type="SUPFAM" id="SSF48264">
    <property type="entry name" value="Cytochrome P450"/>
    <property type="match status" value="1"/>
</dbReference>
<keyword evidence="10" id="KW-0812">Transmembrane</keyword>
<evidence type="ECO:0000256" key="7">
    <source>
        <dbReference type="ARBA" id="ARBA00023033"/>
    </source>
</evidence>
<name>A0A0G4LPZ2_VERLO</name>
<evidence type="ECO:0000313" key="12">
    <source>
        <dbReference type="Proteomes" id="UP000044602"/>
    </source>
</evidence>
<feature type="transmembrane region" description="Helical" evidence="10">
    <location>
        <begin position="12"/>
        <end position="34"/>
    </location>
</feature>
<gene>
    <name evidence="11" type="ORF">BN1708_003809</name>
</gene>
<keyword evidence="5 9" id="KW-0560">Oxidoreductase</keyword>
<keyword evidence="4 8" id="KW-0479">Metal-binding</keyword>
<keyword evidence="12" id="KW-1185">Reference proteome</keyword>
<dbReference type="Gene3D" id="1.10.630.10">
    <property type="entry name" value="Cytochrome P450"/>
    <property type="match status" value="1"/>
</dbReference>
<keyword evidence="7 9" id="KW-0503">Monooxygenase</keyword>
<dbReference type="GO" id="GO:0005506">
    <property type="term" value="F:iron ion binding"/>
    <property type="evidence" value="ECO:0007669"/>
    <property type="project" value="InterPro"/>
</dbReference>
<keyword evidence="6 8" id="KW-0408">Iron</keyword>
<dbReference type="EMBL" id="CVQH01016668">
    <property type="protein sequence ID" value="CRK24118.1"/>
    <property type="molecule type" value="Genomic_DNA"/>
</dbReference>
<dbReference type="PANTHER" id="PTHR24305">
    <property type="entry name" value="CYTOCHROME P450"/>
    <property type="match status" value="1"/>
</dbReference>
<dbReference type="InterPro" id="IPR036396">
    <property type="entry name" value="Cyt_P450_sf"/>
</dbReference>
<evidence type="ECO:0000256" key="2">
    <source>
        <dbReference type="ARBA" id="ARBA00010617"/>
    </source>
</evidence>
<dbReference type="PROSITE" id="PS00086">
    <property type="entry name" value="CYTOCHROME_P450"/>
    <property type="match status" value="1"/>
</dbReference>
<evidence type="ECO:0000313" key="11">
    <source>
        <dbReference type="EMBL" id="CRK24118.1"/>
    </source>
</evidence>
<reference evidence="11 12" key="1">
    <citation type="submission" date="2015-05" db="EMBL/GenBank/DDBJ databases">
        <authorList>
            <person name="Wang D.B."/>
            <person name="Wang M."/>
        </authorList>
    </citation>
    <scope>NUCLEOTIDE SEQUENCE [LARGE SCALE GENOMIC DNA]</scope>
    <source>
        <strain evidence="11">VL1</strain>
    </source>
</reference>
<dbReference type="InterPro" id="IPR017972">
    <property type="entry name" value="Cyt_P450_CS"/>
</dbReference>
<evidence type="ECO:0008006" key="13">
    <source>
        <dbReference type="Google" id="ProtNLM"/>
    </source>
</evidence>
<dbReference type="GO" id="GO:0020037">
    <property type="term" value="F:heme binding"/>
    <property type="evidence" value="ECO:0007669"/>
    <property type="project" value="InterPro"/>
</dbReference>
<dbReference type="CDD" id="cd11058">
    <property type="entry name" value="CYP60B-like"/>
    <property type="match status" value="1"/>
</dbReference>
<dbReference type="STRING" id="100787.A0A0G4LPZ2"/>
<comment type="similarity">
    <text evidence="2 9">Belongs to the cytochrome P450 family.</text>
</comment>
<evidence type="ECO:0000256" key="6">
    <source>
        <dbReference type="ARBA" id="ARBA00023004"/>
    </source>
</evidence>
<dbReference type="PANTHER" id="PTHR24305:SF230">
    <property type="entry name" value="P450, PUTATIVE (EUROFUNG)-RELATED"/>
    <property type="match status" value="1"/>
</dbReference>
<sequence length="519" mass="57044">MGLHVQDIVSAIAAASYVKLAGAVLGLLVVYQALSTTYNVFCHPLRHYPGPFLQGASKIPWFLHQTGGTLAFHTQRLHEKYGPVVRIAPHHLSFTDPQAFKDIYGHRIGAASDMPELPKATMFYHVSRRIPHNIISSTVEDHRGLRRSLAHGFSDKAMREQEPIIGRYVDLLLLRLHGLCGAAAGGTAAVVDLKNYYNWTTFDAIGDFVFGESFGCLEANKQHPWVDAILSAVHQGAFLIGLIYLGFGELVELVMLLALATSVKTLSAYTDARLASRLAARPGRADLFEGVLRKRDELGLTFAHLAGNASLLVVAGSETTAALLSGATYLLVSNRRVLDRVAKEVRETFASADDINLSSVGGLSYMLAVLNESFRCYPPVTSNLVRRVPPGGQTIAGHYVPVGTLVEVQQWSANHSTDNWADPWTFRPERFPDSEEEAAAKGNKFEALQPFSVGPRNCIGRNLAYAEMRLILARVLYDFDLELAPQSEGWLETQKAYSLWNKPPLEIKLTPVVGEKVKV</sequence>
<organism evidence="11 12">
    <name type="scientific">Verticillium longisporum</name>
    <name type="common">Verticillium dahliae var. longisporum</name>
    <dbReference type="NCBI Taxonomy" id="100787"/>
    <lineage>
        <taxon>Eukaryota</taxon>
        <taxon>Fungi</taxon>
        <taxon>Dikarya</taxon>
        <taxon>Ascomycota</taxon>
        <taxon>Pezizomycotina</taxon>
        <taxon>Sordariomycetes</taxon>
        <taxon>Hypocreomycetidae</taxon>
        <taxon>Glomerellales</taxon>
        <taxon>Plectosphaerellaceae</taxon>
        <taxon>Verticillium</taxon>
    </lineage>
</organism>
<accession>A0A0G4LPZ2</accession>
<dbReference type="GO" id="GO:0004497">
    <property type="term" value="F:monooxygenase activity"/>
    <property type="evidence" value="ECO:0007669"/>
    <property type="project" value="UniProtKB-KW"/>
</dbReference>
<dbReference type="InterPro" id="IPR002401">
    <property type="entry name" value="Cyt_P450_E_grp-I"/>
</dbReference>
<evidence type="ECO:0000256" key="1">
    <source>
        <dbReference type="ARBA" id="ARBA00001971"/>
    </source>
</evidence>
<dbReference type="GO" id="GO:0016705">
    <property type="term" value="F:oxidoreductase activity, acting on paired donors, with incorporation or reduction of molecular oxygen"/>
    <property type="evidence" value="ECO:0007669"/>
    <property type="project" value="InterPro"/>
</dbReference>